<dbReference type="RefSeq" id="WP_393993862.1">
    <property type="nucleotide sequence ID" value="NZ_JBAFVH010000011.1"/>
</dbReference>
<comment type="caution">
    <text evidence="1">The sequence shown here is derived from an EMBL/GenBank/DDBJ whole genome shotgun (WGS) entry which is preliminary data.</text>
</comment>
<organism evidence="1 2">
    <name type="scientific">Xanthobacter oligotrophicus</name>
    <dbReference type="NCBI Taxonomy" id="2607286"/>
    <lineage>
        <taxon>Bacteria</taxon>
        <taxon>Pseudomonadati</taxon>
        <taxon>Pseudomonadota</taxon>
        <taxon>Alphaproteobacteria</taxon>
        <taxon>Hyphomicrobiales</taxon>
        <taxon>Xanthobacteraceae</taxon>
        <taxon>Xanthobacter</taxon>
    </lineage>
</organism>
<gene>
    <name evidence="1" type="ORF">V5F32_18605</name>
</gene>
<evidence type="ECO:0000313" key="1">
    <source>
        <dbReference type="EMBL" id="MFG1374195.1"/>
    </source>
</evidence>
<keyword evidence="2" id="KW-1185">Reference proteome</keyword>
<name>A0ABW7A1Q9_9HYPH</name>
<sequence length="91" mass="10065">MFVADADGEEPQKLTFSFLRGVEGDPGVLEWPAGADVVRKALSESLNAKNVAFLLGAGCSSYYAKEIDILGDEEWREGQRHYKRLIANHIP</sequence>
<dbReference type="EMBL" id="JBAFVH010000011">
    <property type="protein sequence ID" value="MFG1374195.1"/>
    <property type="molecule type" value="Genomic_DNA"/>
</dbReference>
<proteinExistence type="predicted"/>
<evidence type="ECO:0000313" key="2">
    <source>
        <dbReference type="Proteomes" id="UP001604002"/>
    </source>
</evidence>
<reference evidence="1 2" key="1">
    <citation type="submission" date="2024-02" db="EMBL/GenBank/DDBJ databases">
        <title>Expansion and revision of Xanthobacter and proposal of Roseixanthobacter gen. nov.</title>
        <authorList>
            <person name="Soltysiak M.P.M."/>
            <person name="Jalihal A."/>
            <person name="Ory A."/>
            <person name="Chrisophersen C."/>
            <person name="Lee A.D."/>
            <person name="Boulton J."/>
            <person name="Springer M."/>
        </authorList>
    </citation>
    <scope>NUCLEOTIDE SEQUENCE [LARGE SCALE GENOMIC DNA]</scope>
    <source>
        <strain evidence="1 2">23A</strain>
    </source>
</reference>
<protein>
    <submittedName>
        <fullName evidence="1">Uncharacterized protein</fullName>
    </submittedName>
</protein>
<dbReference type="Proteomes" id="UP001604002">
    <property type="component" value="Unassembled WGS sequence"/>
</dbReference>
<accession>A0ABW7A1Q9</accession>